<dbReference type="PRINTS" id="PR00837">
    <property type="entry name" value="V5TPXLIKE"/>
</dbReference>
<sequence>MAQAGLLGILIAFLGICLSSADGKPAPVLPAAAREFLEAHNLARAAVGVAPLKWSEKLGNGTNRVVRFQRNKMGCQFANLTSGKYGANQLWGSGMAVTPRMAVDAWVNEKTFYNHADNSCAPNHRCGVYKQVVWRKSLELGCAQATCVKQQVTLTVCFYDPPGNIIDSLTVCGTIICPVINGKPVRLCLQEGSQSSPLILLDLPLNTSAFSSLIKHGMIRMVFECKCDSAGSKEPLLSNPQWVMYCNGLKMGLARRRELSWKDEWLLEMTRTVSAGAGFLPDKGSGGHKYLRGQFEKVPGSGSDHSQAYHLIDPSDSFGQELSVFFLRH</sequence>
<feature type="domain" description="SCP" evidence="2">
    <location>
        <begin position="31"/>
        <end position="167"/>
    </location>
</feature>
<feature type="chain" id="PRO_5042935968" description="SCP domain-containing protein" evidence="1">
    <location>
        <begin position="24"/>
        <end position="329"/>
    </location>
</feature>
<dbReference type="FunFam" id="3.40.33.10:FF:000004">
    <property type="entry name" value="CAP, cysteine-rich secretory protein, antigen 5"/>
    <property type="match status" value="1"/>
</dbReference>
<dbReference type="AlphaFoldDB" id="A0AAP0R2K0"/>
<accession>A0AAP0R2K0</accession>
<reference evidence="3 4" key="1">
    <citation type="submission" date="2024-05" db="EMBL/GenBank/DDBJ databases">
        <title>Haplotype-resolved chromosome-level genome assembly of Huyou (Citrus changshanensis).</title>
        <authorList>
            <person name="Miao C."/>
            <person name="Chen W."/>
            <person name="Wu Y."/>
            <person name="Wang L."/>
            <person name="Zhao S."/>
            <person name="Grierson D."/>
            <person name="Xu C."/>
            <person name="Chen K."/>
        </authorList>
    </citation>
    <scope>NUCLEOTIDE SEQUENCE [LARGE SCALE GENOMIC DNA]</scope>
    <source>
        <strain evidence="3">01-14</strain>
        <tissue evidence="3">Leaf</tissue>
    </source>
</reference>
<evidence type="ECO:0000256" key="1">
    <source>
        <dbReference type="SAM" id="SignalP"/>
    </source>
</evidence>
<evidence type="ECO:0000313" key="4">
    <source>
        <dbReference type="Proteomes" id="UP001428341"/>
    </source>
</evidence>
<dbReference type="NCBIfam" id="TIGR01570">
    <property type="entry name" value="A_thal_3588"/>
    <property type="match status" value="1"/>
</dbReference>
<dbReference type="InterPro" id="IPR014044">
    <property type="entry name" value="CAP_dom"/>
</dbReference>
<evidence type="ECO:0000313" key="3">
    <source>
        <dbReference type="EMBL" id="KAK9228196.1"/>
    </source>
</evidence>
<feature type="signal peptide" evidence="1">
    <location>
        <begin position="1"/>
        <end position="23"/>
    </location>
</feature>
<dbReference type="SUPFAM" id="SSF55797">
    <property type="entry name" value="PR-1-like"/>
    <property type="match status" value="1"/>
</dbReference>
<evidence type="ECO:0000259" key="2">
    <source>
        <dbReference type="SMART" id="SM00198"/>
    </source>
</evidence>
<dbReference type="Gene3D" id="3.40.33.10">
    <property type="entry name" value="CAP"/>
    <property type="match status" value="1"/>
</dbReference>
<gene>
    <name evidence="3" type="ORF">WN944_021145</name>
</gene>
<dbReference type="CDD" id="cd05381">
    <property type="entry name" value="CAP_PR-1"/>
    <property type="match status" value="1"/>
</dbReference>
<keyword evidence="4" id="KW-1185">Reference proteome</keyword>
<dbReference type="PANTHER" id="PTHR31696:SF69">
    <property type="entry name" value="PROTEIN MIZU-KUSSEI 1-LIKE"/>
    <property type="match status" value="1"/>
</dbReference>
<protein>
    <recommendedName>
        <fullName evidence="2">SCP domain-containing protein</fullName>
    </recommendedName>
</protein>
<dbReference type="Pfam" id="PF04759">
    <property type="entry name" value="DUF617"/>
    <property type="match status" value="1"/>
</dbReference>
<name>A0AAP0R2K0_9ROSI</name>
<dbReference type="InterPro" id="IPR006460">
    <property type="entry name" value="MIZ1-like_pln"/>
</dbReference>
<dbReference type="PANTHER" id="PTHR31696">
    <property type="entry name" value="PROTEIN MIZU-KUSSEI 1"/>
    <property type="match status" value="1"/>
</dbReference>
<dbReference type="GO" id="GO:0010274">
    <property type="term" value="P:hydrotropism"/>
    <property type="evidence" value="ECO:0007669"/>
    <property type="project" value="InterPro"/>
</dbReference>
<dbReference type="InterPro" id="IPR035940">
    <property type="entry name" value="CAP_sf"/>
</dbReference>
<proteinExistence type="predicted"/>
<organism evidence="3 4">
    <name type="scientific">Citrus x changshan-huyou</name>
    <dbReference type="NCBI Taxonomy" id="2935761"/>
    <lineage>
        <taxon>Eukaryota</taxon>
        <taxon>Viridiplantae</taxon>
        <taxon>Streptophyta</taxon>
        <taxon>Embryophyta</taxon>
        <taxon>Tracheophyta</taxon>
        <taxon>Spermatophyta</taxon>
        <taxon>Magnoliopsida</taxon>
        <taxon>eudicotyledons</taxon>
        <taxon>Gunneridae</taxon>
        <taxon>Pentapetalae</taxon>
        <taxon>rosids</taxon>
        <taxon>malvids</taxon>
        <taxon>Sapindales</taxon>
        <taxon>Rutaceae</taxon>
        <taxon>Aurantioideae</taxon>
        <taxon>Citrus</taxon>
    </lineage>
</organism>
<dbReference type="EMBL" id="JBCGBO010000001">
    <property type="protein sequence ID" value="KAK9228196.1"/>
    <property type="molecule type" value="Genomic_DNA"/>
</dbReference>
<dbReference type="Proteomes" id="UP001428341">
    <property type="component" value="Unassembled WGS sequence"/>
</dbReference>
<dbReference type="SMART" id="SM00198">
    <property type="entry name" value="SCP"/>
    <property type="match status" value="1"/>
</dbReference>
<keyword evidence="1" id="KW-0732">Signal</keyword>
<comment type="caution">
    <text evidence="3">The sequence shown here is derived from an EMBL/GenBank/DDBJ whole genome shotgun (WGS) entry which is preliminary data.</text>
</comment>
<dbReference type="InterPro" id="IPR001283">
    <property type="entry name" value="CRISP-related"/>
</dbReference>
<dbReference type="Pfam" id="PF00188">
    <property type="entry name" value="CAP"/>
    <property type="match status" value="1"/>
</dbReference>